<feature type="domain" description="DUF3291" evidence="1">
    <location>
        <begin position="6"/>
        <end position="154"/>
    </location>
</feature>
<name>A0ABU8TIG4_9HYPH</name>
<sequence length="196" mass="21734">MTGFHLAVYTFGQFIDRADSPAIKSFFDIEPSVLVALEAAPGFIARSGYDSDEGPKSWGPQVFPKFWVDNGDGFAPSSLSLWTSIEAIAAACYHGSHGKAFRRGPEWNVKANGWTGYALWWVKAGHRPDWHEAVERHQYLADHGATARVFTFKRPFDPNGKPTKLDNTAVKRLAQEANCLNLVTIHPGSNGTDEWI</sequence>
<dbReference type="EMBL" id="JBAKIA010000002">
    <property type="protein sequence ID" value="MEJ8473623.1"/>
    <property type="molecule type" value="Genomic_DNA"/>
</dbReference>
<evidence type="ECO:0000313" key="3">
    <source>
        <dbReference type="Proteomes" id="UP001385499"/>
    </source>
</evidence>
<comment type="caution">
    <text evidence="2">The sequence shown here is derived from an EMBL/GenBank/DDBJ whole genome shotgun (WGS) entry which is preliminary data.</text>
</comment>
<evidence type="ECO:0000259" key="1">
    <source>
        <dbReference type="Pfam" id="PF11695"/>
    </source>
</evidence>
<gene>
    <name evidence="2" type="ORF">V6575_05945</name>
</gene>
<dbReference type="Proteomes" id="UP001385499">
    <property type="component" value="Unassembled WGS sequence"/>
</dbReference>
<dbReference type="InterPro" id="IPR021708">
    <property type="entry name" value="DUF3291"/>
</dbReference>
<dbReference type="Pfam" id="PF11695">
    <property type="entry name" value="DUF3291"/>
    <property type="match status" value="1"/>
</dbReference>
<evidence type="ECO:0000313" key="2">
    <source>
        <dbReference type="EMBL" id="MEJ8473623.1"/>
    </source>
</evidence>
<accession>A0ABU8TIG4</accession>
<dbReference type="RefSeq" id="WP_340273240.1">
    <property type="nucleotide sequence ID" value="NZ_JBAKIA010000002.1"/>
</dbReference>
<protein>
    <submittedName>
        <fullName evidence="2">DUF3291 domain-containing protein</fullName>
    </submittedName>
</protein>
<keyword evidence="3" id="KW-1185">Reference proteome</keyword>
<organism evidence="2 3">
    <name type="scientific">Roseibium algae</name>
    <dbReference type="NCBI Taxonomy" id="3123038"/>
    <lineage>
        <taxon>Bacteria</taxon>
        <taxon>Pseudomonadati</taxon>
        <taxon>Pseudomonadota</taxon>
        <taxon>Alphaproteobacteria</taxon>
        <taxon>Hyphomicrobiales</taxon>
        <taxon>Stappiaceae</taxon>
        <taxon>Roseibium</taxon>
    </lineage>
</organism>
<proteinExistence type="predicted"/>
<reference evidence="2 3" key="1">
    <citation type="submission" date="2024-02" db="EMBL/GenBank/DDBJ databases">
        <title>Roseibium algae sp. nov., isolated from marine alga (Grateloupia sp.), showing potential in myo-inositol conversion.</title>
        <authorList>
            <person name="Wang Y."/>
        </authorList>
    </citation>
    <scope>NUCLEOTIDE SEQUENCE [LARGE SCALE GENOMIC DNA]</scope>
    <source>
        <strain evidence="2 3">H3510</strain>
    </source>
</reference>